<accession>A0ACB7YEJ3</accession>
<protein>
    <submittedName>
        <fullName evidence="1">Uncharacterized protein</fullName>
    </submittedName>
</protein>
<comment type="caution">
    <text evidence="1">The sequence shown here is derived from an EMBL/GenBank/DDBJ whole genome shotgun (WGS) entry which is preliminary data.</text>
</comment>
<dbReference type="Proteomes" id="UP000828048">
    <property type="component" value="Chromosome 8"/>
</dbReference>
<organism evidence="1 2">
    <name type="scientific">Vaccinium darrowii</name>
    <dbReference type="NCBI Taxonomy" id="229202"/>
    <lineage>
        <taxon>Eukaryota</taxon>
        <taxon>Viridiplantae</taxon>
        <taxon>Streptophyta</taxon>
        <taxon>Embryophyta</taxon>
        <taxon>Tracheophyta</taxon>
        <taxon>Spermatophyta</taxon>
        <taxon>Magnoliopsida</taxon>
        <taxon>eudicotyledons</taxon>
        <taxon>Gunneridae</taxon>
        <taxon>Pentapetalae</taxon>
        <taxon>asterids</taxon>
        <taxon>Ericales</taxon>
        <taxon>Ericaceae</taxon>
        <taxon>Vaccinioideae</taxon>
        <taxon>Vaccinieae</taxon>
        <taxon>Vaccinium</taxon>
    </lineage>
</organism>
<proteinExistence type="predicted"/>
<reference evidence="1 2" key="1">
    <citation type="journal article" date="2021" name="Hortic Res">
        <title>High-quality reference genome and annotation aids understanding of berry development for evergreen blueberry (Vaccinium darrowii).</title>
        <authorList>
            <person name="Yu J."/>
            <person name="Hulse-Kemp A.M."/>
            <person name="Babiker E."/>
            <person name="Staton M."/>
        </authorList>
    </citation>
    <scope>NUCLEOTIDE SEQUENCE [LARGE SCALE GENOMIC DNA]</scope>
    <source>
        <strain evidence="2">cv. NJ 8807/NJ 8810</strain>
        <tissue evidence="1">Young leaf</tissue>
    </source>
</reference>
<sequence>MKKIKVKIVGDSKLVILQMEGHYALKKPTFAPYRATVQKLMQRFDEVEIIHRPRSDKRFPDALAMLGAKMEFNEGKIAVEIVKRTDSSVIEQVDEEQAIEGWQEKLVKQLTTREGDVLVLELAQFTMVMYLGQVDY</sequence>
<dbReference type="EMBL" id="CM037158">
    <property type="protein sequence ID" value="KAH7851946.1"/>
    <property type="molecule type" value="Genomic_DNA"/>
</dbReference>
<keyword evidence="2" id="KW-1185">Reference proteome</keyword>
<evidence type="ECO:0000313" key="2">
    <source>
        <dbReference type="Proteomes" id="UP000828048"/>
    </source>
</evidence>
<gene>
    <name evidence="1" type="ORF">Vadar_018725</name>
</gene>
<evidence type="ECO:0000313" key="1">
    <source>
        <dbReference type="EMBL" id="KAH7851946.1"/>
    </source>
</evidence>
<name>A0ACB7YEJ3_9ERIC</name>